<keyword evidence="3" id="KW-1185">Reference proteome</keyword>
<reference evidence="2 3" key="1">
    <citation type="submission" date="2018-03" db="EMBL/GenBank/DDBJ databases">
        <title>Genomic Encyclopedia of Type Strains, Phase III (KMG-III): the genomes of soil and plant-associated and newly described type strains.</title>
        <authorList>
            <person name="Whitman W."/>
        </authorList>
    </citation>
    <scope>NUCLEOTIDE SEQUENCE [LARGE SCALE GENOMIC DNA]</scope>
    <source>
        <strain evidence="2 3">CGMCC 4.7097</strain>
    </source>
</reference>
<evidence type="ECO:0000313" key="3">
    <source>
        <dbReference type="Proteomes" id="UP000241118"/>
    </source>
</evidence>
<feature type="region of interest" description="Disordered" evidence="1">
    <location>
        <begin position="174"/>
        <end position="317"/>
    </location>
</feature>
<comment type="caution">
    <text evidence="2">The sequence shown here is derived from an EMBL/GenBank/DDBJ whole genome shotgun (WGS) entry which is preliminary data.</text>
</comment>
<dbReference type="OrthoDB" id="3695767at2"/>
<organism evidence="2 3">
    <name type="scientific">Saccharothrix carnea</name>
    <dbReference type="NCBI Taxonomy" id="1280637"/>
    <lineage>
        <taxon>Bacteria</taxon>
        <taxon>Bacillati</taxon>
        <taxon>Actinomycetota</taxon>
        <taxon>Actinomycetes</taxon>
        <taxon>Pseudonocardiales</taxon>
        <taxon>Pseudonocardiaceae</taxon>
        <taxon>Saccharothrix</taxon>
    </lineage>
</organism>
<dbReference type="Proteomes" id="UP000241118">
    <property type="component" value="Unassembled WGS sequence"/>
</dbReference>
<feature type="region of interest" description="Disordered" evidence="1">
    <location>
        <begin position="1"/>
        <end position="61"/>
    </location>
</feature>
<name>A0A2P8I891_SACCR</name>
<feature type="compositionally biased region" description="Low complexity" evidence="1">
    <location>
        <begin position="263"/>
        <end position="309"/>
    </location>
</feature>
<accession>A0A2P8I891</accession>
<dbReference type="EMBL" id="PYAX01000006">
    <property type="protein sequence ID" value="PSL54692.1"/>
    <property type="molecule type" value="Genomic_DNA"/>
</dbReference>
<evidence type="ECO:0000313" key="2">
    <source>
        <dbReference type="EMBL" id="PSL54692.1"/>
    </source>
</evidence>
<feature type="compositionally biased region" description="Low complexity" evidence="1">
    <location>
        <begin position="175"/>
        <end position="256"/>
    </location>
</feature>
<dbReference type="AlphaFoldDB" id="A0A2P8I891"/>
<proteinExistence type="predicted"/>
<evidence type="ECO:0000256" key="1">
    <source>
        <dbReference type="SAM" id="MobiDB-lite"/>
    </source>
</evidence>
<dbReference type="RefSeq" id="WP_106616758.1">
    <property type="nucleotide sequence ID" value="NZ_PYAX01000006.1"/>
</dbReference>
<gene>
    <name evidence="2" type="ORF">B0I31_106208</name>
</gene>
<protein>
    <submittedName>
        <fullName evidence="2">Uncharacterized protein</fullName>
    </submittedName>
</protein>
<feature type="compositionally biased region" description="Basic and acidic residues" evidence="1">
    <location>
        <begin position="1"/>
        <end position="11"/>
    </location>
</feature>
<sequence length="317" mass="32797">MSNDDKRRRQDGSTAKLSVADLLARREAETQPIPRITAGGTGNQTAVGGTGLQTAVGGTGTRITERPAVERPDDDEETVRFSAAALAGATNLSGRELHVTELLRREGRAGEEERGGGFSVPKLVAMASGGVVLAGTVAFTASNLMSSPDERPLAEVRFDARPAARATNTLTKDLAAAAAQQQAQQPQAETTTTTPEQAPEPTTQRAPRPNTQQQQQTTTTTTQQQTQQQAPTSTTTQPPSSSSQQTTTPAPSTSTTTPPPPSSNSTQPPSSSTPPSSSNPSTPPSEDNGSGLGLDLDLDLGGILNPIGGFDFFAPAS</sequence>